<evidence type="ECO:0008006" key="3">
    <source>
        <dbReference type="Google" id="ProtNLM"/>
    </source>
</evidence>
<keyword evidence="2" id="KW-1185">Reference proteome</keyword>
<dbReference type="RefSeq" id="WP_147231741.1">
    <property type="nucleotide sequence ID" value="NZ_VOSB01000014.1"/>
</dbReference>
<evidence type="ECO:0000313" key="2">
    <source>
        <dbReference type="Proteomes" id="UP000321938"/>
    </source>
</evidence>
<dbReference type="OrthoDB" id="846451at2"/>
<gene>
    <name evidence="1" type="ORF">ES692_10700</name>
</gene>
<evidence type="ECO:0000313" key="1">
    <source>
        <dbReference type="EMBL" id="TXE17119.1"/>
    </source>
</evidence>
<dbReference type="AlphaFoldDB" id="A0A5C7B7U5"/>
<dbReference type="Proteomes" id="UP000321938">
    <property type="component" value="Unassembled WGS sequence"/>
</dbReference>
<sequence length="84" mass="9322">MIECSVSWGLCHAIKKNKNWITDKLAYRNNTFIKKADLLLIGDSFIVGSSIAQDSTLTNLIKKINSKVSNIAPAGFDEFVVTNF</sequence>
<organism evidence="1 2">
    <name type="scientific">Psychroserpens burtonensis</name>
    <dbReference type="NCBI Taxonomy" id="49278"/>
    <lineage>
        <taxon>Bacteria</taxon>
        <taxon>Pseudomonadati</taxon>
        <taxon>Bacteroidota</taxon>
        <taxon>Flavobacteriia</taxon>
        <taxon>Flavobacteriales</taxon>
        <taxon>Flavobacteriaceae</taxon>
        <taxon>Psychroserpens</taxon>
    </lineage>
</organism>
<accession>A0A5C7B7U5</accession>
<reference evidence="1 2" key="1">
    <citation type="submission" date="2019-08" db="EMBL/GenBank/DDBJ databases">
        <title>Genome of Psychroserpens burtonensis ACAM 167.</title>
        <authorList>
            <person name="Bowman J.P."/>
        </authorList>
    </citation>
    <scope>NUCLEOTIDE SEQUENCE [LARGE SCALE GENOMIC DNA]</scope>
    <source>
        <strain evidence="1 2">ACAM 167</strain>
    </source>
</reference>
<protein>
    <recommendedName>
        <fullName evidence="3">SGNH/GDSL hydrolase family protein</fullName>
    </recommendedName>
</protein>
<dbReference type="EMBL" id="VOSB01000014">
    <property type="protein sequence ID" value="TXE17119.1"/>
    <property type="molecule type" value="Genomic_DNA"/>
</dbReference>
<name>A0A5C7B7U5_9FLAO</name>
<comment type="caution">
    <text evidence="1">The sequence shown here is derived from an EMBL/GenBank/DDBJ whole genome shotgun (WGS) entry which is preliminary data.</text>
</comment>
<proteinExistence type="predicted"/>